<dbReference type="EMBL" id="MW366843">
    <property type="protein sequence ID" value="QQO90464.1"/>
    <property type="molecule type" value="Genomic_DNA"/>
</dbReference>
<gene>
    <name evidence="1" type="ORF">pEaSNUABM5_00322</name>
</gene>
<dbReference type="Proteomes" id="UP000596123">
    <property type="component" value="Segment"/>
</dbReference>
<organism evidence="1 2">
    <name type="scientific">Erwinia phage pEa_SNUABM_5</name>
    <dbReference type="NCBI Taxonomy" id="2797313"/>
    <lineage>
        <taxon>Viruses</taxon>
        <taxon>Duplodnaviria</taxon>
        <taxon>Heunggongvirae</taxon>
        <taxon>Uroviricota</taxon>
        <taxon>Caudoviricetes</taxon>
        <taxon>Rivsvirus</taxon>
        <taxon>Rivsvirus SNUABM5</taxon>
    </lineage>
</organism>
<evidence type="ECO:0000313" key="1">
    <source>
        <dbReference type="EMBL" id="QQO90464.1"/>
    </source>
</evidence>
<keyword evidence="2" id="KW-1185">Reference proteome</keyword>
<sequence>MEFKDLPLKVQVIVMMMHSIGVLESLCESQNLTQKDFENVVAETYAAIGVEADYMKQLIDGLTAEEERLMNDYLDDHNMEVEEDNSNEPKVH</sequence>
<evidence type="ECO:0000313" key="2">
    <source>
        <dbReference type="Proteomes" id="UP000596123"/>
    </source>
</evidence>
<proteinExistence type="predicted"/>
<reference evidence="1 2" key="1">
    <citation type="submission" date="2020-12" db="EMBL/GenBank/DDBJ databases">
        <title>Complete genome sequence of Erwinia phage pEa_SNUABM_5.</title>
        <authorList>
            <person name="Kim S.G."/>
            <person name="Lee S.B."/>
            <person name="Kwon J."/>
            <person name="Park S.C."/>
        </authorList>
    </citation>
    <scope>NUCLEOTIDE SEQUENCE [LARGE SCALE GENOMIC DNA]</scope>
</reference>
<accession>A0A7T8EQB6</accession>
<name>A0A7T8EQB6_9CAUD</name>
<protein>
    <submittedName>
        <fullName evidence="1">Uncharacterized protein</fullName>
    </submittedName>
</protein>